<organism evidence="2">
    <name type="scientific">viral metagenome</name>
    <dbReference type="NCBI Taxonomy" id="1070528"/>
    <lineage>
        <taxon>unclassified sequences</taxon>
        <taxon>metagenomes</taxon>
        <taxon>organismal metagenomes</taxon>
    </lineage>
</organism>
<keyword evidence="1" id="KW-1133">Transmembrane helix</keyword>
<dbReference type="SUPFAM" id="SSF53448">
    <property type="entry name" value="Nucleotide-diphospho-sugar transferases"/>
    <property type="match status" value="1"/>
</dbReference>
<keyword evidence="1" id="KW-0812">Transmembrane</keyword>
<dbReference type="EMBL" id="MN740564">
    <property type="protein sequence ID" value="QHU33884.1"/>
    <property type="molecule type" value="Genomic_DNA"/>
</dbReference>
<dbReference type="Gene3D" id="3.90.550.20">
    <property type="match status" value="1"/>
</dbReference>
<name>A0A6C0LWE9_9ZZZZ</name>
<proteinExistence type="predicted"/>
<dbReference type="GO" id="GO:0016757">
    <property type="term" value="F:glycosyltransferase activity"/>
    <property type="evidence" value="ECO:0007669"/>
    <property type="project" value="InterPro"/>
</dbReference>
<feature type="transmembrane region" description="Helical" evidence="1">
    <location>
        <begin position="220"/>
        <end position="237"/>
    </location>
</feature>
<dbReference type="AlphaFoldDB" id="A0A6C0LWE9"/>
<dbReference type="InterPro" id="IPR029044">
    <property type="entry name" value="Nucleotide-diphossugar_trans"/>
</dbReference>
<dbReference type="InterPro" id="IPR008441">
    <property type="entry name" value="AfumC-like_glycosyl_Trfase"/>
</dbReference>
<keyword evidence="1" id="KW-0472">Membrane</keyword>
<protein>
    <recommendedName>
        <fullName evidence="3">Glycosyltransferase</fullName>
    </recommendedName>
</protein>
<sequence>MKYIIWTYWSGTKDSIYNECQFSWRDKLRYSRWVVKRLNPTNIHKYGLDLPTNFNSLIPAHQSDVVRLGLLYKYGGIWMDSTIYLNRGLDWVLNEVDVTSTDYYMCKWDYLNYPENWMIVCPKPLNENILKWRNALLETIEVYPNVTSTKYYSDFKSITVDDNYFMMYQIYGYLIHKDKTFKKSCVLSPMYWVFIPLQLPLDFDPRPFIKYTGDGRRKKYIYKWISIVVMCVVYFKVRLMSLD</sequence>
<evidence type="ECO:0000313" key="2">
    <source>
        <dbReference type="EMBL" id="QHU33884.1"/>
    </source>
</evidence>
<evidence type="ECO:0000256" key="1">
    <source>
        <dbReference type="SAM" id="Phobius"/>
    </source>
</evidence>
<reference evidence="2" key="1">
    <citation type="journal article" date="2020" name="Nature">
        <title>Giant virus diversity and host interactions through global metagenomics.</title>
        <authorList>
            <person name="Schulz F."/>
            <person name="Roux S."/>
            <person name="Paez-Espino D."/>
            <person name="Jungbluth S."/>
            <person name="Walsh D.A."/>
            <person name="Denef V.J."/>
            <person name="McMahon K.D."/>
            <person name="Konstantinidis K.T."/>
            <person name="Eloe-Fadrosh E.A."/>
            <person name="Kyrpides N.C."/>
            <person name="Woyke T."/>
        </authorList>
    </citation>
    <scope>NUCLEOTIDE SEQUENCE</scope>
    <source>
        <strain evidence="2">GVMAG-S-1016704-142</strain>
    </source>
</reference>
<dbReference type="Pfam" id="PF05704">
    <property type="entry name" value="Caps_synth"/>
    <property type="match status" value="1"/>
</dbReference>
<evidence type="ECO:0008006" key="3">
    <source>
        <dbReference type="Google" id="ProtNLM"/>
    </source>
</evidence>
<accession>A0A6C0LWE9</accession>